<dbReference type="AlphaFoldDB" id="A0A0A9GE09"/>
<evidence type="ECO:0000256" key="1">
    <source>
        <dbReference type="SAM" id="MobiDB-lite"/>
    </source>
</evidence>
<feature type="region of interest" description="Disordered" evidence="1">
    <location>
        <begin position="1"/>
        <end position="39"/>
    </location>
</feature>
<protein>
    <submittedName>
        <fullName evidence="2">Uncharacterized protein</fullName>
    </submittedName>
</protein>
<organism evidence="2">
    <name type="scientific">Arundo donax</name>
    <name type="common">Giant reed</name>
    <name type="synonym">Donax arundinaceus</name>
    <dbReference type="NCBI Taxonomy" id="35708"/>
    <lineage>
        <taxon>Eukaryota</taxon>
        <taxon>Viridiplantae</taxon>
        <taxon>Streptophyta</taxon>
        <taxon>Embryophyta</taxon>
        <taxon>Tracheophyta</taxon>
        <taxon>Spermatophyta</taxon>
        <taxon>Magnoliopsida</taxon>
        <taxon>Liliopsida</taxon>
        <taxon>Poales</taxon>
        <taxon>Poaceae</taxon>
        <taxon>PACMAD clade</taxon>
        <taxon>Arundinoideae</taxon>
        <taxon>Arundineae</taxon>
        <taxon>Arundo</taxon>
    </lineage>
</organism>
<reference evidence="2" key="2">
    <citation type="journal article" date="2015" name="Data Brief">
        <title>Shoot transcriptome of the giant reed, Arundo donax.</title>
        <authorList>
            <person name="Barrero R.A."/>
            <person name="Guerrero F.D."/>
            <person name="Moolhuijzen P."/>
            <person name="Goolsby J.A."/>
            <person name="Tidwell J."/>
            <person name="Bellgard S.E."/>
            <person name="Bellgard M.I."/>
        </authorList>
    </citation>
    <scope>NUCLEOTIDE SEQUENCE</scope>
    <source>
        <tissue evidence="2">Shoot tissue taken approximately 20 cm above the soil surface</tissue>
    </source>
</reference>
<reference evidence="2" key="1">
    <citation type="submission" date="2014-09" db="EMBL/GenBank/DDBJ databases">
        <authorList>
            <person name="Magalhaes I.L.F."/>
            <person name="Oliveira U."/>
            <person name="Santos F.R."/>
            <person name="Vidigal T.H.D.A."/>
            <person name="Brescovit A.D."/>
            <person name="Santos A.J."/>
        </authorList>
    </citation>
    <scope>NUCLEOTIDE SEQUENCE</scope>
    <source>
        <tissue evidence="2">Shoot tissue taken approximately 20 cm above the soil surface</tissue>
    </source>
</reference>
<sequence length="39" mass="4140">MVVSSSTAAEPGRRPAEVNMRRNTALSRDTTPKPIALAS</sequence>
<dbReference type="EMBL" id="GBRH01176252">
    <property type="protein sequence ID" value="JAE21644.1"/>
    <property type="molecule type" value="Transcribed_RNA"/>
</dbReference>
<evidence type="ECO:0000313" key="2">
    <source>
        <dbReference type="EMBL" id="JAE21644.1"/>
    </source>
</evidence>
<feature type="compositionally biased region" description="Basic and acidic residues" evidence="1">
    <location>
        <begin position="11"/>
        <end position="20"/>
    </location>
</feature>
<accession>A0A0A9GE09</accession>
<name>A0A0A9GE09_ARUDO</name>
<proteinExistence type="predicted"/>